<sequence>MKNSLLRATFLVALSVFVVTSSGCGIIKCKLCPQPDDGYGSSNQSATTWQQMSGAEPVTISVTGYGAPDDRIKNRPQQILMALRASEVDAYRTLAERVRGVQISATTKVSDFITDYDHLRAVVDTYIQRARVSSQGVTNQGYYETTLSLTLDQHFFQTFFVEQNPGTASYYRTNDGIGVSTLSTSASHYDTHSRQSWARPR</sequence>
<dbReference type="PROSITE" id="PS51257">
    <property type="entry name" value="PROKAR_LIPOPROTEIN"/>
    <property type="match status" value="1"/>
</dbReference>
<keyword evidence="1" id="KW-0732">Signal</keyword>
<accession>A0A928V509</accession>
<evidence type="ECO:0000256" key="1">
    <source>
        <dbReference type="SAM" id="SignalP"/>
    </source>
</evidence>
<protein>
    <recommendedName>
        <fullName evidence="4">LPP20 lipoprotein</fullName>
    </recommendedName>
</protein>
<gene>
    <name evidence="2" type="ORF">C4F51_17120</name>
</gene>
<dbReference type="EMBL" id="PRDL01000001">
    <property type="protein sequence ID" value="MBE8718898.1"/>
    <property type="molecule type" value="Genomic_DNA"/>
</dbReference>
<name>A0A928V509_9GAMM</name>
<keyword evidence="3" id="KW-1185">Reference proteome</keyword>
<reference evidence="2" key="1">
    <citation type="submission" date="2018-07" db="EMBL/GenBank/DDBJ databases">
        <title>Genome assembly of strain Ka43.</title>
        <authorList>
            <person name="Kukolya J."/>
            <person name="Nagy I."/>
            <person name="Horvath B."/>
            <person name="Toth A."/>
        </authorList>
    </citation>
    <scope>NUCLEOTIDE SEQUENCE</scope>
    <source>
        <strain evidence="2">KB43</strain>
    </source>
</reference>
<evidence type="ECO:0008006" key="4">
    <source>
        <dbReference type="Google" id="ProtNLM"/>
    </source>
</evidence>
<dbReference type="Proteomes" id="UP000652567">
    <property type="component" value="Unassembled WGS sequence"/>
</dbReference>
<evidence type="ECO:0000313" key="2">
    <source>
        <dbReference type="EMBL" id="MBE8718898.1"/>
    </source>
</evidence>
<organism evidence="2 3">
    <name type="scientific">Cellvibrio polysaccharolyticus</name>
    <dbReference type="NCBI Taxonomy" id="2082724"/>
    <lineage>
        <taxon>Bacteria</taxon>
        <taxon>Pseudomonadati</taxon>
        <taxon>Pseudomonadota</taxon>
        <taxon>Gammaproteobacteria</taxon>
        <taxon>Cellvibrionales</taxon>
        <taxon>Cellvibrionaceae</taxon>
        <taxon>Cellvibrio</taxon>
    </lineage>
</organism>
<evidence type="ECO:0000313" key="3">
    <source>
        <dbReference type="Proteomes" id="UP000652567"/>
    </source>
</evidence>
<comment type="caution">
    <text evidence="2">The sequence shown here is derived from an EMBL/GenBank/DDBJ whole genome shotgun (WGS) entry which is preliminary data.</text>
</comment>
<dbReference type="AlphaFoldDB" id="A0A928V509"/>
<feature type="signal peptide" evidence="1">
    <location>
        <begin position="1"/>
        <end position="21"/>
    </location>
</feature>
<proteinExistence type="predicted"/>
<dbReference type="RefSeq" id="WP_193911840.1">
    <property type="nucleotide sequence ID" value="NZ_PRDL01000001.1"/>
</dbReference>
<feature type="chain" id="PRO_5037785710" description="LPP20 lipoprotein" evidence="1">
    <location>
        <begin position="22"/>
        <end position="201"/>
    </location>
</feature>